<feature type="region of interest" description="Disordered" evidence="1">
    <location>
        <begin position="75"/>
        <end position="140"/>
    </location>
</feature>
<feature type="region of interest" description="Disordered" evidence="1">
    <location>
        <begin position="154"/>
        <end position="192"/>
    </location>
</feature>
<dbReference type="Proteomes" id="UP000053095">
    <property type="component" value="Unassembled WGS sequence"/>
</dbReference>
<comment type="caution">
    <text evidence="2">The sequence shown here is derived from an EMBL/GenBank/DDBJ whole genome shotgun (WGS) entry which is preliminary data.</text>
</comment>
<reference evidence="3" key="1">
    <citation type="journal article" date="2015" name="Genome Announc.">
        <title>Draft genome sequence of Talaromyces cellulolyticus strain Y-94, a source of lignocellulosic biomass-degrading enzymes.</title>
        <authorList>
            <person name="Fujii T."/>
            <person name="Koike H."/>
            <person name="Sawayama S."/>
            <person name="Yano S."/>
            <person name="Inoue H."/>
        </authorList>
    </citation>
    <scope>NUCLEOTIDE SEQUENCE [LARGE SCALE GENOMIC DNA]</scope>
    <source>
        <strain evidence="3">Y-94</strain>
    </source>
</reference>
<evidence type="ECO:0000256" key="1">
    <source>
        <dbReference type="SAM" id="MobiDB-lite"/>
    </source>
</evidence>
<protein>
    <submittedName>
        <fullName evidence="2">Uncharacterized protein</fullName>
    </submittedName>
</protein>
<accession>A0A6V8HL12</accession>
<organism evidence="2 3">
    <name type="scientific">Talaromyces pinophilus</name>
    <name type="common">Penicillium pinophilum</name>
    <dbReference type="NCBI Taxonomy" id="128442"/>
    <lineage>
        <taxon>Eukaryota</taxon>
        <taxon>Fungi</taxon>
        <taxon>Dikarya</taxon>
        <taxon>Ascomycota</taxon>
        <taxon>Pezizomycotina</taxon>
        <taxon>Eurotiomycetes</taxon>
        <taxon>Eurotiomycetidae</taxon>
        <taxon>Eurotiales</taxon>
        <taxon>Trichocomaceae</taxon>
        <taxon>Talaromyces</taxon>
        <taxon>Talaromyces sect. Talaromyces</taxon>
    </lineage>
</organism>
<keyword evidence="3" id="KW-1185">Reference proteome</keyword>
<feature type="region of interest" description="Disordered" evidence="1">
    <location>
        <begin position="535"/>
        <end position="574"/>
    </location>
</feature>
<sequence length="901" mass="99158">MPKTLQPHSMKLVIDWFELEDDAYPDVGLPLGISVFVELQVEPDSVFTVMKGVDGVINFESPWYKGVTKIADKPPKTGVEDVDDQSSNLENEKEQEAQFDAQGDLYSADGLDEGESFASSTKSSDTVRPSTSTITPKPSKIPIRICGTDGAFDDLDRELDLPPSPTLSSRDSLPWHSTKDTSNYSDENGQTGIDLDDLFTDLEDIYQPILRHENGDITLHAAREVEPGFYKVEIAFYRHFQRDTQGWYGVDLCDVVKTCPPIPGKLVFNLQDHPSLATHIVGPDDQHEIEDGSIEATFDPREAPYLAFWAWTHATYLEFWGEGGVDKTYYDDLIGSNEYLDSDELVDYVDFMFKTRDYYMSLPFAKKKEEEEDEKGEDDQVDDMTLDDATVFNVDNVVFRPEECFMTPISEEEESESEEDEDVVWEDPIPDLGNVGCGLVEGSVSSSDEEEVGDVTPEDVTGLNIENIVSESGENMAMPILEEKFEDMVLEEVTALNVEDAVSGSEEAAAMSSVEEQTENVILEDVPTPNIENVASESYEPSKLPTIEEEPENSTLEDTTAPNVNNPPPPSPALPTYTEALEGYEKYQAMMAARAAFRCRALFCLRRVLPALFVSVFVVCACMNGPPPTISTPTNTLHTVRYYANHIGGMGYNALRNVNVLSTEFGQYQEGSAASSEGSEADNCFSDDEEYFLWELVDGMVEREGISDSSAAIEVAESTAESVVSPSALLLDAEMSPPLEIAAEASTPVSESTSTPDLASDIAEGADPETLDHPTTTPPPSEIETEPAIVYLAIKENNLPLGGLCASNPNTPYPPDCPPPPSPREPALTILTGLAKDILRHIACSTSPICTVSRISDKYENPADIFARFQCDGKGGWRPETGRDGFDRFLGWVPEECRLEA</sequence>
<dbReference type="EMBL" id="DF933838">
    <property type="protein sequence ID" value="GAM41674.1"/>
    <property type="molecule type" value="Genomic_DNA"/>
</dbReference>
<feature type="compositionally biased region" description="Polar residues" evidence="1">
    <location>
        <begin position="117"/>
        <end position="136"/>
    </location>
</feature>
<gene>
    <name evidence="2" type="ORF">TCE0_042f14974</name>
</gene>
<evidence type="ECO:0000313" key="3">
    <source>
        <dbReference type="Proteomes" id="UP000053095"/>
    </source>
</evidence>
<evidence type="ECO:0000313" key="2">
    <source>
        <dbReference type="EMBL" id="GAM41674.1"/>
    </source>
</evidence>
<feature type="compositionally biased region" description="Polar residues" evidence="1">
    <location>
        <begin position="747"/>
        <end position="757"/>
    </location>
</feature>
<feature type="compositionally biased region" description="Polar residues" evidence="1">
    <location>
        <begin position="180"/>
        <end position="191"/>
    </location>
</feature>
<dbReference type="AlphaFoldDB" id="A0A6V8HL12"/>
<feature type="region of interest" description="Disordered" evidence="1">
    <location>
        <begin position="744"/>
        <end position="783"/>
    </location>
</feature>
<feature type="region of interest" description="Disordered" evidence="1">
    <location>
        <begin position="410"/>
        <end position="429"/>
    </location>
</feature>
<proteinExistence type="predicted"/>
<name>A0A6V8HL12_TALPI</name>